<dbReference type="InterPro" id="IPR019539">
    <property type="entry name" value="GalKase_N"/>
</dbReference>
<dbReference type="InterPro" id="IPR000705">
    <property type="entry name" value="Galactokinase"/>
</dbReference>
<comment type="caution">
    <text evidence="14">The sequence shown here is derived from an EMBL/GenBank/DDBJ whole genome shotgun (WGS) entry which is preliminary data.</text>
</comment>
<evidence type="ECO:0000256" key="7">
    <source>
        <dbReference type="ARBA" id="ARBA00022842"/>
    </source>
</evidence>
<dbReference type="Gene3D" id="3.30.70.890">
    <property type="entry name" value="GHMP kinase, C-terminal domain"/>
    <property type="match status" value="1"/>
</dbReference>
<dbReference type="Gene3D" id="3.30.230.10">
    <property type="match status" value="1"/>
</dbReference>
<dbReference type="AlphaFoldDB" id="A0A5B1L570"/>
<dbReference type="PROSITE" id="PS00106">
    <property type="entry name" value="GALACTOKINASE"/>
    <property type="match status" value="1"/>
</dbReference>
<dbReference type="GO" id="GO:0004335">
    <property type="term" value="F:galactokinase activity"/>
    <property type="evidence" value="ECO:0007669"/>
    <property type="project" value="UniProtKB-UniRule"/>
</dbReference>
<evidence type="ECO:0000259" key="12">
    <source>
        <dbReference type="Pfam" id="PF08544"/>
    </source>
</evidence>
<dbReference type="GO" id="GO:0006012">
    <property type="term" value="P:galactose metabolic process"/>
    <property type="evidence" value="ECO:0007669"/>
    <property type="project" value="UniProtKB-UniRule"/>
</dbReference>
<keyword evidence="8" id="KW-0299">Galactose metabolism</keyword>
<dbReference type="NCBIfam" id="TIGR00131">
    <property type="entry name" value="gal_kin"/>
    <property type="match status" value="1"/>
</dbReference>
<evidence type="ECO:0000256" key="1">
    <source>
        <dbReference type="ARBA" id="ARBA00006566"/>
    </source>
</evidence>
<dbReference type="Pfam" id="PF10509">
    <property type="entry name" value="GalKase_gal_bdg"/>
    <property type="match status" value="1"/>
</dbReference>
<dbReference type="SUPFAM" id="SSF55060">
    <property type="entry name" value="GHMP Kinase, C-terminal domain"/>
    <property type="match status" value="1"/>
</dbReference>
<dbReference type="GO" id="GO:0046872">
    <property type="term" value="F:metal ion binding"/>
    <property type="evidence" value="ECO:0007669"/>
    <property type="project" value="UniProtKB-KW"/>
</dbReference>
<dbReference type="InterPro" id="IPR013750">
    <property type="entry name" value="GHMP_kinase_C_dom"/>
</dbReference>
<dbReference type="InterPro" id="IPR019741">
    <property type="entry name" value="Galactokinase_CS"/>
</dbReference>
<accession>A0A5B1L570</accession>
<dbReference type="PRINTS" id="PR00959">
    <property type="entry name" value="MEVGALKINASE"/>
</dbReference>
<evidence type="ECO:0000313" key="14">
    <source>
        <dbReference type="EMBL" id="KAA1415841.1"/>
    </source>
</evidence>
<dbReference type="PANTHER" id="PTHR10457">
    <property type="entry name" value="MEVALONATE KINASE/GALACTOKINASE"/>
    <property type="match status" value="1"/>
</dbReference>
<reference evidence="14 15" key="2">
    <citation type="submission" date="2019-09" db="EMBL/GenBank/DDBJ databases">
        <authorList>
            <person name="Jin C."/>
        </authorList>
    </citation>
    <scope>NUCLEOTIDE SEQUENCE [LARGE SCALE GENOMIC DNA]</scope>
    <source>
        <strain evidence="14 15">BN130099</strain>
    </source>
</reference>
<evidence type="ECO:0000256" key="6">
    <source>
        <dbReference type="ARBA" id="ARBA00022840"/>
    </source>
</evidence>
<protein>
    <recommendedName>
        <fullName evidence="10">Galactokinase</fullName>
        <ecNumber evidence="10">2.7.1.6</ecNumber>
    </recommendedName>
</protein>
<keyword evidence="15" id="KW-1185">Reference proteome</keyword>
<evidence type="ECO:0000256" key="3">
    <source>
        <dbReference type="ARBA" id="ARBA00022723"/>
    </source>
</evidence>
<dbReference type="EC" id="2.7.1.6" evidence="10"/>
<proteinExistence type="inferred from homology"/>
<dbReference type="SUPFAM" id="SSF54211">
    <property type="entry name" value="Ribosomal protein S5 domain 2-like"/>
    <property type="match status" value="1"/>
</dbReference>
<keyword evidence="5 14" id="KW-0418">Kinase</keyword>
<keyword evidence="4" id="KW-0547">Nucleotide-binding</keyword>
<comment type="similarity">
    <text evidence="1">Belongs to the GHMP kinase family. GalK subfamily.</text>
</comment>
<evidence type="ECO:0000256" key="8">
    <source>
        <dbReference type="ARBA" id="ARBA00023144"/>
    </source>
</evidence>
<gene>
    <name evidence="14" type="primary">galK</name>
    <name evidence="14" type="ORF">F0U44_19565</name>
</gene>
<keyword evidence="3" id="KW-0479">Metal-binding</keyword>
<evidence type="ECO:0000259" key="13">
    <source>
        <dbReference type="Pfam" id="PF10509"/>
    </source>
</evidence>
<evidence type="ECO:0000256" key="5">
    <source>
        <dbReference type="ARBA" id="ARBA00022777"/>
    </source>
</evidence>
<feature type="domain" description="GHMP kinase C-terminal" evidence="12">
    <location>
        <begin position="273"/>
        <end position="353"/>
    </location>
</feature>
<dbReference type="GO" id="GO:0005829">
    <property type="term" value="C:cytosol"/>
    <property type="evidence" value="ECO:0007669"/>
    <property type="project" value="TreeGrafter"/>
</dbReference>
<keyword evidence="7" id="KW-0460">Magnesium</keyword>
<dbReference type="EMBL" id="VUJV01000008">
    <property type="protein sequence ID" value="KAA1415841.1"/>
    <property type="molecule type" value="Genomic_DNA"/>
</dbReference>
<sequence length="377" mass="39241">MNTVNRATATAQAPGRVNLIGDHTDYNGGLCLPFAIGLGTTTAARARGDDRLRIRTSAYDEAWTGRLGDLDLANRATLPTWVRYVAGVLWAARESGWPLPGLDLVIESELPVGAGLASSAALECSVAMAVGALVDRPLDPGSRPSIAELCRRAETDFVGAPTGGMDQLASLLALPEHALLVDFADTSLRQVPLPLREAGLVVLVIDTGVAHELADATSGYAERRAECDAAAAVLGLPRLGLAWADDLSRLTEELHQARGRHVLSESARVEDAVAAIKDLDWDRLGATLTSSHASLSRDFAASTPELDLAVYTALDAGALGARLTGGGFGGAAIALVRAEDVDEVQRQVDEAFDDNGHPAPTQLAVLPAAGAAVLAQA</sequence>
<organism evidence="14 15">
    <name type="scientific">Nocardioides humilatus</name>
    <dbReference type="NCBI Taxonomy" id="2607660"/>
    <lineage>
        <taxon>Bacteria</taxon>
        <taxon>Bacillati</taxon>
        <taxon>Actinomycetota</taxon>
        <taxon>Actinomycetes</taxon>
        <taxon>Propionibacteriales</taxon>
        <taxon>Nocardioidaceae</taxon>
        <taxon>Nocardioides</taxon>
    </lineage>
</organism>
<reference evidence="14 15" key="1">
    <citation type="submission" date="2019-09" db="EMBL/GenBank/DDBJ databases">
        <title>Nocardioides panacisoli sp. nov., isolated from the soil of a ginseng field.</title>
        <authorList>
            <person name="Cho C."/>
        </authorList>
    </citation>
    <scope>NUCLEOTIDE SEQUENCE [LARGE SCALE GENOMIC DNA]</scope>
    <source>
        <strain evidence="14 15">BN130099</strain>
    </source>
</reference>
<evidence type="ECO:0000256" key="9">
    <source>
        <dbReference type="ARBA" id="ARBA00023277"/>
    </source>
</evidence>
<dbReference type="Pfam" id="PF00288">
    <property type="entry name" value="GHMP_kinases_N"/>
    <property type="match status" value="1"/>
</dbReference>
<dbReference type="InterPro" id="IPR036554">
    <property type="entry name" value="GHMP_kinase_C_sf"/>
</dbReference>
<name>A0A5B1L570_9ACTN</name>
<dbReference type="PIRSF" id="PIRSF000530">
    <property type="entry name" value="Galactokinase"/>
    <property type="match status" value="1"/>
</dbReference>
<keyword evidence="6" id="KW-0067">ATP-binding</keyword>
<dbReference type="PANTHER" id="PTHR10457:SF7">
    <property type="entry name" value="GALACTOKINASE-RELATED"/>
    <property type="match status" value="1"/>
</dbReference>
<dbReference type="FunFam" id="3.30.70.890:FF:000001">
    <property type="entry name" value="Galactokinase"/>
    <property type="match status" value="1"/>
</dbReference>
<dbReference type="InterPro" id="IPR014721">
    <property type="entry name" value="Ribsml_uS5_D2-typ_fold_subgr"/>
</dbReference>
<dbReference type="GO" id="GO:0005524">
    <property type="term" value="F:ATP binding"/>
    <property type="evidence" value="ECO:0007669"/>
    <property type="project" value="UniProtKB-UniRule"/>
</dbReference>
<keyword evidence="9" id="KW-0119">Carbohydrate metabolism</keyword>
<evidence type="ECO:0000313" key="15">
    <source>
        <dbReference type="Proteomes" id="UP000325003"/>
    </source>
</evidence>
<dbReference type="InterPro" id="IPR006206">
    <property type="entry name" value="Mevalonate/galactokinase"/>
</dbReference>
<dbReference type="InterPro" id="IPR006204">
    <property type="entry name" value="GHMP_kinase_N_dom"/>
</dbReference>
<feature type="domain" description="Galactokinase N-terminal" evidence="13">
    <location>
        <begin position="7"/>
        <end position="45"/>
    </location>
</feature>
<dbReference type="Pfam" id="PF08544">
    <property type="entry name" value="GHMP_kinases_C"/>
    <property type="match status" value="1"/>
</dbReference>
<keyword evidence="2 14" id="KW-0808">Transferase</keyword>
<dbReference type="Proteomes" id="UP000325003">
    <property type="component" value="Unassembled WGS sequence"/>
</dbReference>
<feature type="domain" description="GHMP kinase N-terminal" evidence="11">
    <location>
        <begin position="84"/>
        <end position="172"/>
    </location>
</feature>
<dbReference type="InterPro" id="IPR020568">
    <property type="entry name" value="Ribosomal_Su5_D2-typ_SF"/>
</dbReference>
<evidence type="ECO:0000259" key="11">
    <source>
        <dbReference type="Pfam" id="PF00288"/>
    </source>
</evidence>
<evidence type="ECO:0000256" key="2">
    <source>
        <dbReference type="ARBA" id="ARBA00022679"/>
    </source>
</evidence>
<dbReference type="PRINTS" id="PR00473">
    <property type="entry name" value="GALCTOKINASE"/>
</dbReference>
<evidence type="ECO:0000256" key="10">
    <source>
        <dbReference type="NCBIfam" id="TIGR00131"/>
    </source>
</evidence>
<evidence type="ECO:0000256" key="4">
    <source>
        <dbReference type="ARBA" id="ARBA00022741"/>
    </source>
</evidence>